<evidence type="ECO:0000313" key="4">
    <source>
        <dbReference type="EMBL" id="KAB2333512.1"/>
    </source>
</evidence>
<dbReference type="PROSITE" id="PS51186">
    <property type="entry name" value="GNAT"/>
    <property type="match status" value="2"/>
</dbReference>
<keyword evidence="2" id="KW-0012">Acyltransferase</keyword>
<dbReference type="RefSeq" id="WP_151572811.1">
    <property type="nucleotide sequence ID" value="NZ_WBOT01000002.1"/>
</dbReference>
<dbReference type="SUPFAM" id="SSF55729">
    <property type="entry name" value="Acyl-CoA N-acyltransferases (Nat)"/>
    <property type="match status" value="2"/>
</dbReference>
<protein>
    <submittedName>
        <fullName evidence="4">GNAT family N-acetyltransferase</fullName>
    </submittedName>
</protein>
<dbReference type="GO" id="GO:0016747">
    <property type="term" value="F:acyltransferase activity, transferring groups other than amino-acyl groups"/>
    <property type="evidence" value="ECO:0007669"/>
    <property type="project" value="InterPro"/>
</dbReference>
<accession>A0A7V7UY95</accession>
<dbReference type="AlphaFoldDB" id="A0A7V7UY95"/>
<gene>
    <name evidence="4" type="ORF">F7732_05295</name>
</gene>
<dbReference type="Pfam" id="PF00583">
    <property type="entry name" value="Acetyltransf_1"/>
    <property type="match status" value="2"/>
</dbReference>
<dbReference type="OrthoDB" id="7163760at2"/>
<dbReference type="InterPro" id="IPR000182">
    <property type="entry name" value="GNAT_dom"/>
</dbReference>
<evidence type="ECO:0000259" key="3">
    <source>
        <dbReference type="PROSITE" id="PS51186"/>
    </source>
</evidence>
<feature type="domain" description="N-acetyltransferase" evidence="3">
    <location>
        <begin position="1"/>
        <end position="136"/>
    </location>
</feature>
<sequence length="274" mass="31326">MLTSKELEQIQMLQILCENHDNIQLKLNWDMLKNRNDELKTDFFYYHHQMLAGFAAIYGFGSEAEICGMVHPDYRRRGIFSALLAEAKPILKTYQSILINAPSNSAAAKSFLNAKEYKYSFSEHQMKWIPKELALEKDHVILRHAIQSDLEKMSLIDHLCFGITIENAIVTNRKALSNNDQTNYVIAFQQEDVGKIRIQNDETGFWIYAFAIHPSFQGKGIGRAALTSCLKSLTKKGGESIHLDVVATNYNALKLYHSCGFKEYGSQDYYSYSI</sequence>
<reference evidence="4 5" key="1">
    <citation type="journal article" date="2014" name="Arch. Microbiol.">
        <title>Bacillus mesophilum sp. nov., strain IITR-54T, a novel 4-chlorobiphenyl dechlorinating bacterium.</title>
        <authorList>
            <person name="Manickam N."/>
            <person name="Singh N.K."/>
            <person name="Bajaj A."/>
            <person name="Kumar R.M."/>
            <person name="Kaur G."/>
            <person name="Kaur N."/>
            <person name="Bala M."/>
            <person name="Kumar A."/>
            <person name="Mayilraj S."/>
        </authorList>
    </citation>
    <scope>NUCLEOTIDE SEQUENCE [LARGE SCALE GENOMIC DNA]</scope>
    <source>
        <strain evidence="4 5">IITR-54</strain>
    </source>
</reference>
<feature type="domain" description="N-acetyltransferase" evidence="3">
    <location>
        <begin position="140"/>
        <end position="274"/>
    </location>
</feature>
<dbReference type="Proteomes" id="UP000441354">
    <property type="component" value="Unassembled WGS sequence"/>
</dbReference>
<dbReference type="InterPro" id="IPR016181">
    <property type="entry name" value="Acyl_CoA_acyltransferase"/>
</dbReference>
<evidence type="ECO:0000256" key="1">
    <source>
        <dbReference type="ARBA" id="ARBA00022679"/>
    </source>
</evidence>
<dbReference type="Gene3D" id="3.40.630.30">
    <property type="match status" value="2"/>
</dbReference>
<evidence type="ECO:0000313" key="5">
    <source>
        <dbReference type="Proteomes" id="UP000441354"/>
    </source>
</evidence>
<organism evidence="4 5">
    <name type="scientific">Bacillus mesophilum</name>
    <dbReference type="NCBI Taxonomy" id="1071718"/>
    <lineage>
        <taxon>Bacteria</taxon>
        <taxon>Bacillati</taxon>
        <taxon>Bacillota</taxon>
        <taxon>Bacilli</taxon>
        <taxon>Bacillales</taxon>
        <taxon>Bacillaceae</taxon>
        <taxon>Bacillus</taxon>
    </lineage>
</organism>
<proteinExistence type="predicted"/>
<dbReference type="InterPro" id="IPR050680">
    <property type="entry name" value="YpeA/RimI_acetyltransf"/>
</dbReference>
<dbReference type="CDD" id="cd04301">
    <property type="entry name" value="NAT_SF"/>
    <property type="match status" value="2"/>
</dbReference>
<keyword evidence="1 4" id="KW-0808">Transferase</keyword>
<evidence type="ECO:0000256" key="2">
    <source>
        <dbReference type="ARBA" id="ARBA00023315"/>
    </source>
</evidence>
<dbReference type="PANTHER" id="PTHR43420">
    <property type="entry name" value="ACETYLTRANSFERASE"/>
    <property type="match status" value="1"/>
</dbReference>
<comment type="caution">
    <text evidence="4">The sequence shown here is derived from an EMBL/GenBank/DDBJ whole genome shotgun (WGS) entry which is preliminary data.</text>
</comment>
<keyword evidence="5" id="KW-1185">Reference proteome</keyword>
<dbReference type="EMBL" id="WBOT01000002">
    <property type="protein sequence ID" value="KAB2333512.1"/>
    <property type="molecule type" value="Genomic_DNA"/>
</dbReference>
<name>A0A7V7UY95_9BACI</name>